<name>A0A382KZ49_9ZZZZ</name>
<evidence type="ECO:0008006" key="3">
    <source>
        <dbReference type="Google" id="ProtNLM"/>
    </source>
</evidence>
<dbReference type="PANTHER" id="PTHR43215">
    <property type="entry name" value="RADIAL SPOKE HEAD 1 HOMOLOG"/>
    <property type="match status" value="1"/>
</dbReference>
<dbReference type="InterPro" id="IPR003409">
    <property type="entry name" value="MORN"/>
</dbReference>
<dbReference type="Gene3D" id="2.20.110.10">
    <property type="entry name" value="Histone H3 K4-specific methyltransferase SET7/9 N-terminal domain"/>
    <property type="match status" value="1"/>
</dbReference>
<dbReference type="PANTHER" id="PTHR43215:SF14">
    <property type="entry name" value="RADIAL SPOKE HEAD 1 HOMOLOG"/>
    <property type="match status" value="1"/>
</dbReference>
<accession>A0A382KZ49</accession>
<dbReference type="AlphaFoldDB" id="A0A382KZ49"/>
<protein>
    <recommendedName>
        <fullName evidence="3">MORN repeat-containing protein</fullName>
    </recommendedName>
</protein>
<evidence type="ECO:0000313" key="2">
    <source>
        <dbReference type="EMBL" id="SVC29740.1"/>
    </source>
</evidence>
<reference evidence="2" key="1">
    <citation type="submission" date="2018-05" db="EMBL/GenBank/DDBJ databases">
        <authorList>
            <person name="Lanie J.A."/>
            <person name="Ng W.-L."/>
            <person name="Kazmierczak K.M."/>
            <person name="Andrzejewski T.M."/>
            <person name="Davidsen T.M."/>
            <person name="Wayne K.J."/>
            <person name="Tettelin H."/>
            <person name="Glass J.I."/>
            <person name="Rusch D."/>
            <person name="Podicherti R."/>
            <person name="Tsui H.-C.T."/>
            <person name="Winkler M.E."/>
        </authorList>
    </citation>
    <scope>NUCLEOTIDE SEQUENCE</scope>
</reference>
<keyword evidence="1" id="KW-0677">Repeat</keyword>
<organism evidence="2">
    <name type="scientific">marine metagenome</name>
    <dbReference type="NCBI Taxonomy" id="408172"/>
    <lineage>
        <taxon>unclassified sequences</taxon>
        <taxon>metagenomes</taxon>
        <taxon>ecological metagenomes</taxon>
    </lineage>
</organism>
<proteinExistence type="predicted"/>
<evidence type="ECO:0000256" key="1">
    <source>
        <dbReference type="ARBA" id="ARBA00022737"/>
    </source>
</evidence>
<dbReference type="SMART" id="SM00698">
    <property type="entry name" value="MORN"/>
    <property type="match status" value="2"/>
</dbReference>
<dbReference type="SUPFAM" id="SSF82185">
    <property type="entry name" value="Histone H3 K4-specific methyltransferase SET7/9 N-terminal domain"/>
    <property type="match status" value="1"/>
</dbReference>
<dbReference type="EMBL" id="UINC01083739">
    <property type="protein sequence ID" value="SVC29740.1"/>
    <property type="molecule type" value="Genomic_DNA"/>
</dbReference>
<feature type="non-terminal residue" evidence="2">
    <location>
        <position position="101"/>
    </location>
</feature>
<sequence>MFRNLCLFVLLLLHVNSVAAFPECPGIYDPNTWHNCEGSYEHEDAFRYVGEFKHGRYHGLGTSSRMTGDKYVGQWENGSRHGHGAMLQADGDVWVGQWKSG</sequence>
<dbReference type="Pfam" id="PF02493">
    <property type="entry name" value="MORN"/>
    <property type="match status" value="2"/>
</dbReference>
<gene>
    <name evidence="2" type="ORF">METZ01_LOCUS282594</name>
</gene>